<dbReference type="Gene3D" id="3.30.565.10">
    <property type="entry name" value="Histidine kinase-like ATPase, C-terminal domain"/>
    <property type="match status" value="1"/>
</dbReference>
<reference evidence="14 15" key="1">
    <citation type="submission" date="2017-05" db="EMBL/GenBank/DDBJ databases">
        <title>Full genome sequence of Pseudorhodoplanes sinuspersici.</title>
        <authorList>
            <person name="Dastgheib S.M.M."/>
            <person name="Shavandi M."/>
            <person name="Tirandaz H."/>
        </authorList>
    </citation>
    <scope>NUCLEOTIDE SEQUENCE [LARGE SCALE GENOMIC DNA]</scope>
    <source>
        <strain evidence="14 15">RIPI110</strain>
    </source>
</reference>
<evidence type="ECO:0000313" key="14">
    <source>
        <dbReference type="EMBL" id="ARP99565.1"/>
    </source>
</evidence>
<evidence type="ECO:0000256" key="5">
    <source>
        <dbReference type="ARBA" id="ARBA00022630"/>
    </source>
</evidence>
<dbReference type="InterPro" id="IPR011102">
    <property type="entry name" value="Sig_transdc_His_kinase_HWE"/>
</dbReference>
<dbReference type="EC" id="2.7.13.3" evidence="2"/>
<keyword evidence="15" id="KW-1185">Reference proteome</keyword>
<keyword evidence="11" id="KW-0067">ATP-binding</keyword>
<sequence>MLRKSTPRKLVSRAPGVKKHPIGKSNSKRLSASVRTADDFDRERKLHAETRYKLKRARAALHRQTGECNELKERFEAAFRGAQIHAFSQDQHLRYLWISGPHGEEAAARMVGKTDEELWPSPELQAAITIKRRVLETGKSEDCEVSFITPERRALFALHIDPVFAVDRSVKGILCTAVDISRIRSMESEQRQLNEELATAVQRYELGLRGSNVTVFTQDTDLRYTAVSKPLFGRDAAELQGRTDEELLSGAHGAAIFALKREVLDKGVPLNAESRIDAGDKSLWYDFHIEPMRDVSGTLIGLTGAAVDITERKEAEAHLRLLMRELTHRSKNLLAVIQAMARQTARHSGSIATFLDRFSARVQALARSHDLLVAEGWHGASLNDLVRSQLAHYIDGESNQVLIDGPDVQLTPEATQSLGLALHELVTNAAKHGALSKLTGRVEVTWRPLAGNGGVELLWRETKGPKVSEPKRRGFGSVVIEHNLVRALDAEVSLDFAPDGLTCRIAVPSKQIAGRS</sequence>
<dbReference type="SMART" id="SM00911">
    <property type="entry name" value="HWE_HK"/>
    <property type="match status" value="1"/>
</dbReference>
<dbReference type="Proteomes" id="UP000194137">
    <property type="component" value="Chromosome"/>
</dbReference>
<feature type="compositionally biased region" description="Basic residues" evidence="13">
    <location>
        <begin position="1"/>
        <end position="22"/>
    </location>
</feature>
<keyword evidence="6" id="KW-0288">FMN</keyword>
<evidence type="ECO:0000256" key="1">
    <source>
        <dbReference type="ARBA" id="ARBA00000085"/>
    </source>
</evidence>
<dbReference type="PROSITE" id="PS50113">
    <property type="entry name" value="PAC"/>
    <property type="match status" value="1"/>
</dbReference>
<evidence type="ECO:0000256" key="2">
    <source>
        <dbReference type="ARBA" id="ARBA00012438"/>
    </source>
</evidence>
<keyword evidence="8" id="KW-0677">Repeat</keyword>
<evidence type="ECO:0000256" key="7">
    <source>
        <dbReference type="ARBA" id="ARBA00022679"/>
    </source>
</evidence>
<dbReference type="InterPro" id="IPR000700">
    <property type="entry name" value="PAS-assoc_C"/>
</dbReference>
<dbReference type="STRING" id="1235591.CAK95_11075"/>
<dbReference type="InterPro" id="IPR036890">
    <property type="entry name" value="HATPase_C_sf"/>
</dbReference>
<dbReference type="Pfam" id="PF07536">
    <property type="entry name" value="HWE_HK"/>
    <property type="match status" value="1"/>
</dbReference>
<evidence type="ECO:0000256" key="12">
    <source>
        <dbReference type="ARBA" id="ARBA00023026"/>
    </source>
</evidence>
<keyword evidence="7" id="KW-0808">Transferase</keyword>
<feature type="compositionally biased region" description="Polar residues" evidence="13">
    <location>
        <begin position="24"/>
        <end position="34"/>
    </location>
</feature>
<dbReference type="InterPro" id="IPR013656">
    <property type="entry name" value="PAS_4"/>
</dbReference>
<organism evidence="14 15">
    <name type="scientific">Pseudorhodoplanes sinuspersici</name>
    <dbReference type="NCBI Taxonomy" id="1235591"/>
    <lineage>
        <taxon>Bacteria</taxon>
        <taxon>Pseudomonadati</taxon>
        <taxon>Pseudomonadota</taxon>
        <taxon>Alphaproteobacteria</taxon>
        <taxon>Hyphomicrobiales</taxon>
        <taxon>Pseudorhodoplanes</taxon>
    </lineage>
</organism>
<dbReference type="EMBL" id="CP021112">
    <property type="protein sequence ID" value="ARP99565.1"/>
    <property type="molecule type" value="Genomic_DNA"/>
</dbReference>
<keyword evidence="12" id="KW-0843">Virulence</keyword>
<accession>A0A1W6ZQK3</accession>
<dbReference type="RefSeq" id="WP_183044239.1">
    <property type="nucleotide sequence ID" value="NZ_CP021112.1"/>
</dbReference>
<dbReference type="AlphaFoldDB" id="A0A1W6ZQK3"/>
<dbReference type="GO" id="GO:0004673">
    <property type="term" value="F:protein histidine kinase activity"/>
    <property type="evidence" value="ECO:0007669"/>
    <property type="project" value="UniProtKB-EC"/>
</dbReference>
<dbReference type="InterPro" id="IPR035965">
    <property type="entry name" value="PAS-like_dom_sf"/>
</dbReference>
<evidence type="ECO:0000256" key="13">
    <source>
        <dbReference type="SAM" id="MobiDB-lite"/>
    </source>
</evidence>
<protein>
    <recommendedName>
        <fullName evidence="3">Blue-light-activated histidine kinase</fullName>
        <ecNumber evidence="2">2.7.13.3</ecNumber>
    </recommendedName>
</protein>
<proteinExistence type="predicted"/>
<keyword evidence="9" id="KW-0547">Nucleotide-binding</keyword>
<dbReference type="PANTHER" id="PTHR41523">
    <property type="entry name" value="TWO-COMPONENT SYSTEM SENSOR PROTEIN"/>
    <property type="match status" value="1"/>
</dbReference>
<comment type="catalytic activity">
    <reaction evidence="1">
        <text>ATP + protein L-histidine = ADP + protein N-phospho-L-histidine.</text>
        <dbReference type="EC" id="2.7.13.3"/>
    </reaction>
</comment>
<name>A0A1W6ZQK3_9HYPH</name>
<gene>
    <name evidence="14" type="ORF">CAK95_11075</name>
</gene>
<evidence type="ECO:0000313" key="15">
    <source>
        <dbReference type="Proteomes" id="UP000194137"/>
    </source>
</evidence>
<dbReference type="InterPro" id="IPR000014">
    <property type="entry name" value="PAS"/>
</dbReference>
<feature type="region of interest" description="Disordered" evidence="13">
    <location>
        <begin position="1"/>
        <end position="36"/>
    </location>
</feature>
<dbReference type="Gene3D" id="3.30.450.20">
    <property type="entry name" value="PAS domain"/>
    <property type="match status" value="2"/>
</dbReference>
<dbReference type="SUPFAM" id="SSF55785">
    <property type="entry name" value="PYP-like sensor domain (PAS domain)"/>
    <property type="match status" value="2"/>
</dbReference>
<evidence type="ECO:0000256" key="3">
    <source>
        <dbReference type="ARBA" id="ARBA00021740"/>
    </source>
</evidence>
<dbReference type="Pfam" id="PF08448">
    <property type="entry name" value="PAS_4"/>
    <property type="match status" value="2"/>
</dbReference>
<evidence type="ECO:0000256" key="10">
    <source>
        <dbReference type="ARBA" id="ARBA00022777"/>
    </source>
</evidence>
<dbReference type="PANTHER" id="PTHR41523:SF8">
    <property type="entry name" value="ETHYLENE RESPONSE SENSOR PROTEIN"/>
    <property type="match status" value="1"/>
</dbReference>
<keyword evidence="5" id="KW-0285">Flavoprotein</keyword>
<evidence type="ECO:0000256" key="11">
    <source>
        <dbReference type="ARBA" id="ARBA00022840"/>
    </source>
</evidence>
<evidence type="ECO:0000256" key="4">
    <source>
        <dbReference type="ARBA" id="ARBA00022553"/>
    </source>
</evidence>
<keyword evidence="10" id="KW-0418">Kinase</keyword>
<evidence type="ECO:0000256" key="9">
    <source>
        <dbReference type="ARBA" id="ARBA00022741"/>
    </source>
</evidence>
<dbReference type="CDD" id="cd00130">
    <property type="entry name" value="PAS"/>
    <property type="match status" value="1"/>
</dbReference>
<dbReference type="KEGG" id="psin:CAK95_11075"/>
<keyword evidence="4" id="KW-0597">Phosphoprotein</keyword>
<evidence type="ECO:0000256" key="6">
    <source>
        <dbReference type="ARBA" id="ARBA00022643"/>
    </source>
</evidence>
<dbReference type="NCBIfam" id="TIGR00229">
    <property type="entry name" value="sensory_box"/>
    <property type="match status" value="1"/>
</dbReference>
<dbReference type="GO" id="GO:0005524">
    <property type="term" value="F:ATP binding"/>
    <property type="evidence" value="ECO:0007669"/>
    <property type="project" value="UniProtKB-KW"/>
</dbReference>
<evidence type="ECO:0000256" key="8">
    <source>
        <dbReference type="ARBA" id="ARBA00022737"/>
    </source>
</evidence>